<dbReference type="InterPro" id="IPR015422">
    <property type="entry name" value="PyrdxlP-dep_Trfase_small"/>
</dbReference>
<keyword evidence="4" id="KW-0808">Transferase</keyword>
<dbReference type="Pfam" id="PF01041">
    <property type="entry name" value="DegT_DnrJ_EryC1"/>
    <property type="match status" value="1"/>
</dbReference>
<reference evidence="4 5" key="1">
    <citation type="submission" date="2021-01" db="EMBL/GenBank/DDBJ databases">
        <title>Biogeographic distribution of Paracoccus.</title>
        <authorList>
            <person name="Hollensteiner J."/>
            <person name="Leineberger J."/>
            <person name="Brinkhoff T."/>
            <person name="Daniel R."/>
        </authorList>
    </citation>
    <scope>NUCLEOTIDE SEQUENCE [LARGE SCALE GENOMIC DNA]</scope>
    <source>
        <strain evidence="4 5">LMG25392</strain>
    </source>
</reference>
<dbReference type="GO" id="GO:0008483">
    <property type="term" value="F:transaminase activity"/>
    <property type="evidence" value="ECO:0007669"/>
    <property type="project" value="UniProtKB-KW"/>
</dbReference>
<dbReference type="InterPro" id="IPR000653">
    <property type="entry name" value="DegT/StrS_aminotransferase"/>
</dbReference>
<evidence type="ECO:0000256" key="2">
    <source>
        <dbReference type="ARBA" id="ARBA00037999"/>
    </source>
</evidence>
<dbReference type="EMBL" id="CP067134">
    <property type="protein sequence ID" value="WCR10715.1"/>
    <property type="molecule type" value="Genomic_DNA"/>
</dbReference>
<evidence type="ECO:0000256" key="1">
    <source>
        <dbReference type="ARBA" id="ARBA00022898"/>
    </source>
</evidence>
<keyword evidence="4" id="KW-0032">Aminotransferase</keyword>
<dbReference type="InterPro" id="IPR015424">
    <property type="entry name" value="PyrdxlP-dep_Trfase"/>
</dbReference>
<dbReference type="SUPFAM" id="SSF53383">
    <property type="entry name" value="PLP-dependent transferases"/>
    <property type="match status" value="1"/>
</dbReference>
<comment type="similarity">
    <text evidence="2 3">Belongs to the DegT/DnrJ/EryC1 family.</text>
</comment>
<organism evidence="4 5">
    <name type="scientific">Paracoccus stylophorae</name>
    <dbReference type="NCBI Taxonomy" id="659350"/>
    <lineage>
        <taxon>Bacteria</taxon>
        <taxon>Pseudomonadati</taxon>
        <taxon>Pseudomonadota</taxon>
        <taxon>Alphaproteobacteria</taxon>
        <taxon>Rhodobacterales</taxon>
        <taxon>Paracoccaceae</taxon>
        <taxon>Paracoccus</taxon>
    </lineage>
</organism>
<keyword evidence="1 3" id="KW-0663">Pyridoxal phosphate</keyword>
<dbReference type="CDD" id="cd00616">
    <property type="entry name" value="AHBA_syn"/>
    <property type="match status" value="1"/>
</dbReference>
<dbReference type="InterPro" id="IPR015421">
    <property type="entry name" value="PyrdxlP-dep_Trfase_major"/>
</dbReference>
<sequence>MSRAPIYVTRPVLPPFDDVLPLFQDIWNSRVLTNGGAMLQRFEAALASYLGVEHLVLTSNATLGLIISLRHYGITGEVITTPFSFVASSHAIGWAGATPVFADLTAGSPNLDPAAVEARITPETQAILAVHCYGIPCDTEALARIADRHGLRLIYDAAHAFGVRSNGRALAAEGDLSVLSFHATKVFNSVEGGAIIAPDRDTRMALERLGNFGIEDEVTVTETGLNAKLSELHAAMGLALLPRMDDLIAARGRVASRYARSLSQIAGLDCLCPSERPGHNSYAFPVLVGPDYPLSRDGLYEKLRTHDIFARRYFFPLISDLPMYRHLPSADPAGLPNARRMADSVLCLPLYPDLDPSDQDRIIAILADPGS</sequence>
<dbReference type="Gene3D" id="3.40.640.10">
    <property type="entry name" value="Type I PLP-dependent aspartate aminotransferase-like (Major domain)"/>
    <property type="match status" value="1"/>
</dbReference>
<dbReference type="PANTHER" id="PTHR30244:SF9">
    <property type="entry name" value="PROTEIN RV3402C"/>
    <property type="match status" value="1"/>
</dbReference>
<gene>
    <name evidence="4" type="ORF">JHW45_17035</name>
</gene>
<keyword evidence="5" id="KW-1185">Reference proteome</keyword>
<dbReference type="Gene3D" id="3.90.1150.10">
    <property type="entry name" value="Aspartate Aminotransferase, domain 1"/>
    <property type="match status" value="1"/>
</dbReference>
<dbReference type="PANTHER" id="PTHR30244">
    <property type="entry name" value="TRANSAMINASE"/>
    <property type="match status" value="1"/>
</dbReference>
<evidence type="ECO:0000313" key="5">
    <source>
        <dbReference type="Proteomes" id="UP001218412"/>
    </source>
</evidence>
<evidence type="ECO:0000313" key="4">
    <source>
        <dbReference type="EMBL" id="WCR10715.1"/>
    </source>
</evidence>
<name>A0ABY7SUK4_9RHOB</name>
<dbReference type="Proteomes" id="UP001218412">
    <property type="component" value="Chromosome"/>
</dbReference>
<accession>A0ABY7SUK4</accession>
<protein>
    <submittedName>
        <fullName evidence="4">DegT/DnrJ/EryC1/StrS family aminotransferase</fullName>
    </submittedName>
</protein>
<dbReference type="RefSeq" id="WP_272858788.1">
    <property type="nucleotide sequence ID" value="NZ_CP067134.1"/>
</dbReference>
<dbReference type="PIRSF" id="PIRSF000390">
    <property type="entry name" value="PLP_StrS"/>
    <property type="match status" value="1"/>
</dbReference>
<proteinExistence type="inferred from homology"/>
<evidence type="ECO:0000256" key="3">
    <source>
        <dbReference type="RuleBase" id="RU004508"/>
    </source>
</evidence>